<dbReference type="Proteomes" id="UP000426265">
    <property type="component" value="Unassembled WGS sequence"/>
</dbReference>
<proteinExistence type="predicted"/>
<feature type="compositionally biased region" description="Basic and acidic residues" evidence="1">
    <location>
        <begin position="49"/>
        <end position="63"/>
    </location>
</feature>
<gene>
    <name evidence="2" type="ORF">AN1_LOCUS23360</name>
</gene>
<dbReference type="EMBL" id="CACRSJ010000110">
    <property type="protein sequence ID" value="VYS67964.1"/>
    <property type="molecule type" value="Genomic_DNA"/>
</dbReference>
<evidence type="ECO:0000313" key="3">
    <source>
        <dbReference type="Proteomes" id="UP000426265"/>
    </source>
</evidence>
<dbReference type="PANTHER" id="PTHR36801">
    <property type="entry name" value="OS06G0150200 PROTEIN"/>
    <property type="match status" value="1"/>
</dbReference>
<organism evidence="2 3">
    <name type="scientific">Arabidopsis thaliana</name>
    <name type="common">Mouse-ear cress</name>
    <dbReference type="NCBI Taxonomy" id="3702"/>
    <lineage>
        <taxon>Eukaryota</taxon>
        <taxon>Viridiplantae</taxon>
        <taxon>Streptophyta</taxon>
        <taxon>Embryophyta</taxon>
        <taxon>Tracheophyta</taxon>
        <taxon>Spermatophyta</taxon>
        <taxon>Magnoliopsida</taxon>
        <taxon>eudicotyledons</taxon>
        <taxon>Gunneridae</taxon>
        <taxon>Pentapetalae</taxon>
        <taxon>rosids</taxon>
        <taxon>malvids</taxon>
        <taxon>Brassicales</taxon>
        <taxon>Brassicaceae</taxon>
        <taxon>Camelineae</taxon>
        <taxon>Arabidopsis</taxon>
    </lineage>
</organism>
<accession>A0A654G513</accession>
<feature type="region of interest" description="Disordered" evidence="1">
    <location>
        <begin position="27"/>
        <end position="85"/>
    </location>
</feature>
<name>A0A654G513_ARATH</name>
<evidence type="ECO:0000256" key="1">
    <source>
        <dbReference type="SAM" id="MobiDB-lite"/>
    </source>
</evidence>
<evidence type="ECO:0000313" key="2">
    <source>
        <dbReference type="EMBL" id="VYS67964.1"/>
    </source>
</evidence>
<reference evidence="2 3" key="1">
    <citation type="submission" date="2019-11" db="EMBL/GenBank/DDBJ databases">
        <authorList>
            <person name="Jiao W.-B."/>
            <person name="Schneeberger K."/>
        </authorList>
    </citation>
    <scope>NUCLEOTIDE SEQUENCE [LARGE SCALE GENOMIC DNA]</scope>
    <source>
        <strain evidence="3">cv. An-1</strain>
    </source>
</reference>
<sequence>MAPFIALFTGLCGFKKNARPLGTIETMYQSSPRETKEREQTNNDLQITKSDDLWNKESDDRDTNAFNDDSNEADSELPLPPGRKGTIRGTYSCNNMVLRRSLSTKKKLSASLTIQIPRSLSMVLKRDKEEDKSVRKKKLNADNSILVLPIILGERCRFLMRKKEMKIKAKEWQRTEYIVLDP</sequence>
<dbReference type="PANTHER" id="PTHR36801:SF3">
    <property type="entry name" value="OS06G0150300 PROTEIN"/>
    <property type="match status" value="1"/>
</dbReference>
<protein>
    <submittedName>
        <fullName evidence="2">Uncharacterized protein</fullName>
    </submittedName>
</protein>
<dbReference type="AlphaFoldDB" id="A0A654G513"/>